<evidence type="ECO:0000313" key="2">
    <source>
        <dbReference type="Proteomes" id="UP000523795"/>
    </source>
</evidence>
<dbReference type="Pfam" id="PF11927">
    <property type="entry name" value="HODM_asu-like"/>
    <property type="match status" value="1"/>
</dbReference>
<gene>
    <name evidence="1" type="ORF">HER39_20375</name>
</gene>
<accession>A0ABX1JX23</accession>
<name>A0ABX1JX23_9MICC</name>
<organism evidence="1 2">
    <name type="scientific">Arthrobacter deserti</name>
    <dbReference type="NCBI Taxonomy" id="1742687"/>
    <lineage>
        <taxon>Bacteria</taxon>
        <taxon>Bacillati</taxon>
        <taxon>Actinomycetota</taxon>
        <taxon>Actinomycetes</taxon>
        <taxon>Micrococcales</taxon>
        <taxon>Micrococcaceae</taxon>
        <taxon>Arthrobacter</taxon>
    </lineage>
</organism>
<comment type="caution">
    <text evidence="1">The sequence shown here is derived from an EMBL/GenBank/DDBJ whole genome shotgun (WGS) entry which is preliminary data.</text>
</comment>
<feature type="non-terminal residue" evidence="1">
    <location>
        <position position="1"/>
    </location>
</feature>
<proteinExistence type="predicted"/>
<dbReference type="EMBL" id="JAAZSR010000826">
    <property type="protein sequence ID" value="NKX52886.1"/>
    <property type="molecule type" value="Genomic_DNA"/>
</dbReference>
<reference evidence="1 2" key="1">
    <citation type="submission" date="2020-04" db="EMBL/GenBank/DDBJ databases">
        <authorList>
            <person name="Liu S."/>
        </authorList>
    </citation>
    <scope>NUCLEOTIDE SEQUENCE [LARGE SCALE GENOMIC DNA]</scope>
    <source>
        <strain evidence="1 2">CGMCC 1.15091</strain>
    </source>
</reference>
<protein>
    <submittedName>
        <fullName evidence="1">DUF3445 domain-containing protein</fullName>
    </submittedName>
</protein>
<sequence>ADMDLGENFTLRVELQHLVRLPESNAIMFLIHTHFATLNQIAMVPGWACQFANVLESAPDEMLSYKSFIKIKEPLITWLRAHQDDAAQGRLRRGPGPLPGS</sequence>
<keyword evidence="2" id="KW-1185">Reference proteome</keyword>
<evidence type="ECO:0000313" key="1">
    <source>
        <dbReference type="EMBL" id="NKX52886.1"/>
    </source>
</evidence>
<dbReference type="Proteomes" id="UP000523795">
    <property type="component" value="Unassembled WGS sequence"/>
</dbReference>
<dbReference type="InterPro" id="IPR021848">
    <property type="entry name" value="HODM_asu-like"/>
</dbReference>